<dbReference type="GO" id="GO:0005829">
    <property type="term" value="C:cytosol"/>
    <property type="evidence" value="ECO:0007669"/>
    <property type="project" value="TreeGrafter"/>
</dbReference>
<evidence type="ECO:0000256" key="2">
    <source>
        <dbReference type="ARBA" id="ARBA00009054"/>
    </source>
</evidence>
<evidence type="ECO:0000256" key="8">
    <source>
        <dbReference type="ARBA" id="ARBA00072274"/>
    </source>
</evidence>
<evidence type="ECO:0000256" key="3">
    <source>
        <dbReference type="ARBA" id="ARBA00011738"/>
    </source>
</evidence>
<keyword evidence="13" id="KW-0175">Coiled coil</keyword>
<keyword evidence="4 10" id="KW-0963">Cytoplasm</keyword>
<dbReference type="RefSeq" id="WP_367681165.1">
    <property type="nucleotide sequence ID" value="NZ_OZ060371.1"/>
</dbReference>
<dbReference type="Pfam" id="PF01025">
    <property type="entry name" value="GrpE"/>
    <property type="match status" value="1"/>
</dbReference>
<dbReference type="InterPro" id="IPR009012">
    <property type="entry name" value="GrpE_head"/>
</dbReference>
<evidence type="ECO:0000256" key="11">
    <source>
        <dbReference type="RuleBase" id="RU000639"/>
    </source>
</evidence>
<sequence>MSNNKIDKKNLNNHKSNITTIKNNVNDNDIKYDSDFLLNELRSKLLELEKKLINTKSDLTNDEEQHFNRKKVILEKENKFSLKKIIFEILPTIDSLERAYSLLIEKQDKKEVYVRNLLKCVLKSLLLTIKKFGVDSINSINVEFDPNVHQAISMQKSNSIQENHILSIVQNGYLLNGRLLRPAMVIVSKK</sequence>
<protein>
    <recommendedName>
        <fullName evidence="8 10">Protein GrpE</fullName>
    </recommendedName>
    <alternativeName>
        <fullName evidence="9 10">HSP-70 cofactor</fullName>
    </alternativeName>
</protein>
<evidence type="ECO:0000256" key="7">
    <source>
        <dbReference type="ARBA" id="ARBA00053401"/>
    </source>
</evidence>
<evidence type="ECO:0000256" key="1">
    <source>
        <dbReference type="ARBA" id="ARBA00004496"/>
    </source>
</evidence>
<proteinExistence type="inferred from homology"/>
<dbReference type="PANTHER" id="PTHR21237:SF23">
    <property type="entry name" value="GRPE PROTEIN HOMOLOG, MITOCHONDRIAL"/>
    <property type="match status" value="1"/>
</dbReference>
<dbReference type="InterPro" id="IPR000740">
    <property type="entry name" value="GrpE"/>
</dbReference>
<keyword evidence="6 10" id="KW-0143">Chaperone</keyword>
<dbReference type="GO" id="GO:0051087">
    <property type="term" value="F:protein-folding chaperone binding"/>
    <property type="evidence" value="ECO:0007669"/>
    <property type="project" value="InterPro"/>
</dbReference>
<dbReference type="PANTHER" id="PTHR21237">
    <property type="entry name" value="GRPE PROTEIN"/>
    <property type="match status" value="1"/>
</dbReference>
<evidence type="ECO:0000256" key="12">
    <source>
        <dbReference type="RuleBase" id="RU004478"/>
    </source>
</evidence>
<dbReference type="GO" id="GO:0042803">
    <property type="term" value="F:protein homodimerization activity"/>
    <property type="evidence" value="ECO:0007669"/>
    <property type="project" value="InterPro"/>
</dbReference>
<dbReference type="PROSITE" id="PS01071">
    <property type="entry name" value="GRPE"/>
    <property type="match status" value="1"/>
</dbReference>
<evidence type="ECO:0000256" key="5">
    <source>
        <dbReference type="ARBA" id="ARBA00023016"/>
    </source>
</evidence>
<feature type="coiled-coil region" evidence="13">
    <location>
        <begin position="38"/>
        <end position="65"/>
    </location>
</feature>
<dbReference type="PRINTS" id="PR00773">
    <property type="entry name" value="GRPEPROTEIN"/>
</dbReference>
<dbReference type="SUPFAM" id="SSF58014">
    <property type="entry name" value="Coiled-coil domain of nucleotide exchange factor GrpE"/>
    <property type="match status" value="1"/>
</dbReference>
<comment type="function">
    <text evidence="7 10 11">Participates actively in the response to hyperosmotic and heat shock by preventing the aggregation of stress-denatured proteins, in association with DnaK and GrpE. It is the nucleotide exchange factor for DnaK and may function as a thermosensor. Unfolded proteins bind initially to DnaJ; upon interaction with the DnaJ-bound protein, DnaK hydrolyzes its bound ATP, resulting in the formation of a stable complex. GrpE releases ADP from DnaK; ATP binding to DnaK triggers the release of the substrate protein, thus completing the reaction cycle. Several rounds of ATP-dependent interactions between DnaJ, DnaK and GrpE are required for fully efficient folding.</text>
</comment>
<evidence type="ECO:0000256" key="13">
    <source>
        <dbReference type="SAM" id="Coils"/>
    </source>
</evidence>
<evidence type="ECO:0000256" key="6">
    <source>
        <dbReference type="ARBA" id="ARBA00023186"/>
    </source>
</evidence>
<organism evidence="14">
    <name type="scientific">Buchnera aphidicola</name>
    <name type="common">Anoecia corni</name>
    <dbReference type="NCBI Taxonomy" id="2994477"/>
    <lineage>
        <taxon>Bacteria</taxon>
        <taxon>Pseudomonadati</taxon>
        <taxon>Pseudomonadota</taxon>
        <taxon>Gammaproteobacteria</taxon>
        <taxon>Enterobacterales</taxon>
        <taxon>Erwiniaceae</taxon>
        <taxon>Buchnera</taxon>
    </lineage>
</organism>
<dbReference type="Gene3D" id="2.30.22.10">
    <property type="entry name" value="Head domain of nucleotide exchange factor GrpE"/>
    <property type="match status" value="1"/>
</dbReference>
<comment type="subcellular location">
    <subcellularLocation>
        <location evidence="1 10">Cytoplasm</location>
    </subcellularLocation>
</comment>
<dbReference type="HAMAP" id="MF_01151">
    <property type="entry name" value="GrpE"/>
    <property type="match status" value="1"/>
</dbReference>
<dbReference type="AlphaFoldDB" id="A0AAT9IGH0"/>
<dbReference type="CDD" id="cd00446">
    <property type="entry name" value="GrpE"/>
    <property type="match status" value="1"/>
</dbReference>
<reference evidence="14" key="1">
    <citation type="submission" date="2024-06" db="EMBL/GenBank/DDBJ databases">
        <authorList>
            <person name="Manzano-Marin A."/>
            <person name="Manzano-Marin A."/>
            <person name="Alejandro Manzano Marin A."/>
        </authorList>
    </citation>
    <scope>NUCLEOTIDE SEQUENCE</scope>
    <source>
        <strain evidence="14">Ancorni-2928</strain>
    </source>
</reference>
<dbReference type="SUPFAM" id="SSF51064">
    <property type="entry name" value="Head domain of nucleotide exchange factor GrpE"/>
    <property type="match status" value="1"/>
</dbReference>
<evidence type="ECO:0000256" key="9">
    <source>
        <dbReference type="ARBA" id="ARBA00076414"/>
    </source>
</evidence>
<evidence type="ECO:0000256" key="10">
    <source>
        <dbReference type="HAMAP-Rule" id="MF_01151"/>
    </source>
</evidence>
<dbReference type="GO" id="GO:0006457">
    <property type="term" value="P:protein folding"/>
    <property type="evidence" value="ECO:0007669"/>
    <property type="project" value="InterPro"/>
</dbReference>
<comment type="subunit">
    <text evidence="3 10">Homodimer.</text>
</comment>
<dbReference type="EMBL" id="OZ060371">
    <property type="protein sequence ID" value="CAL4042850.1"/>
    <property type="molecule type" value="Genomic_DNA"/>
</dbReference>
<dbReference type="GO" id="GO:0000774">
    <property type="term" value="F:adenyl-nucleotide exchange factor activity"/>
    <property type="evidence" value="ECO:0007669"/>
    <property type="project" value="InterPro"/>
</dbReference>
<dbReference type="GO" id="GO:0051082">
    <property type="term" value="F:unfolded protein binding"/>
    <property type="evidence" value="ECO:0007669"/>
    <property type="project" value="TreeGrafter"/>
</dbReference>
<accession>A0AAT9IGH0</accession>
<evidence type="ECO:0000256" key="4">
    <source>
        <dbReference type="ARBA" id="ARBA00022490"/>
    </source>
</evidence>
<keyword evidence="5 10" id="KW-0346">Stress response</keyword>
<name>A0AAT9IGH0_9GAMM</name>
<dbReference type="InterPro" id="IPR013805">
    <property type="entry name" value="GrpE_CC"/>
</dbReference>
<evidence type="ECO:0000313" key="14">
    <source>
        <dbReference type="EMBL" id="CAL4042850.1"/>
    </source>
</evidence>
<comment type="similarity">
    <text evidence="2 10 12">Belongs to the GrpE family.</text>
</comment>
<dbReference type="FunFam" id="2.30.22.10:FF:000001">
    <property type="entry name" value="Protein GrpE"/>
    <property type="match status" value="1"/>
</dbReference>
<gene>
    <name evidence="14" type="primary">grpE1</name>
    <name evidence="10" type="synonym">grpE</name>
    <name evidence="14" type="ORF">BUANCORI2928_200</name>
</gene>